<proteinExistence type="predicted"/>
<keyword evidence="6" id="KW-0808">Transferase</keyword>
<dbReference type="OrthoDB" id="9809773at2"/>
<dbReference type="InterPro" id="IPR007318">
    <property type="entry name" value="Phopholipid_MeTrfase"/>
</dbReference>
<reference evidence="6 7" key="1">
    <citation type="journal article" date="2009" name="Stand. Genomic Sci.">
        <title>Complete genome sequence of Dyadobacter fermentans type strain (NS114).</title>
        <authorList>
            <person name="Lang E."/>
            <person name="Lapidus A."/>
            <person name="Chertkov O."/>
            <person name="Brettin T."/>
            <person name="Detter J.C."/>
            <person name="Han C."/>
            <person name="Copeland A."/>
            <person name="Glavina Del Rio T."/>
            <person name="Nolan M."/>
            <person name="Chen F."/>
            <person name="Lucas S."/>
            <person name="Tice H."/>
            <person name="Cheng J.F."/>
            <person name="Land M."/>
            <person name="Hauser L."/>
            <person name="Chang Y.J."/>
            <person name="Jeffries C.D."/>
            <person name="Kopitz M."/>
            <person name="Bruce D."/>
            <person name="Goodwin L."/>
            <person name="Pitluck S."/>
            <person name="Ovchinnikova G."/>
            <person name="Pati A."/>
            <person name="Ivanova N."/>
            <person name="Mavrommatis K."/>
            <person name="Chen A."/>
            <person name="Palaniappan K."/>
            <person name="Chain P."/>
            <person name="Bristow J."/>
            <person name="Eisen J.A."/>
            <person name="Markowitz V."/>
            <person name="Hugenholtz P."/>
            <person name="Goker M."/>
            <person name="Rohde M."/>
            <person name="Kyrpides N.C."/>
            <person name="Klenk H.P."/>
        </authorList>
    </citation>
    <scope>NUCLEOTIDE SEQUENCE [LARGE SCALE GENOMIC DNA]</scope>
    <source>
        <strain evidence="7">ATCC 700827 / DSM 18053 / CIP 107007 / KCTC 52180 / NS114</strain>
    </source>
</reference>
<dbReference type="PANTHER" id="PTHR12714:SF9">
    <property type="entry name" value="PROTEIN-S-ISOPRENYLCYSTEINE O-METHYLTRANSFERASE"/>
    <property type="match status" value="1"/>
</dbReference>
<evidence type="ECO:0000256" key="2">
    <source>
        <dbReference type="ARBA" id="ARBA00022692"/>
    </source>
</evidence>
<dbReference type="Pfam" id="PF04191">
    <property type="entry name" value="PEMT"/>
    <property type="match status" value="1"/>
</dbReference>
<dbReference type="GO" id="GO:0012505">
    <property type="term" value="C:endomembrane system"/>
    <property type="evidence" value="ECO:0007669"/>
    <property type="project" value="UniProtKB-SubCell"/>
</dbReference>
<dbReference type="GO" id="GO:0008168">
    <property type="term" value="F:methyltransferase activity"/>
    <property type="evidence" value="ECO:0007669"/>
    <property type="project" value="UniProtKB-KW"/>
</dbReference>
<dbReference type="EMBL" id="CP001619">
    <property type="protein sequence ID" value="ACT93762.1"/>
    <property type="molecule type" value="Genomic_DNA"/>
</dbReference>
<dbReference type="AlphaFoldDB" id="C6W1N2"/>
<keyword evidence="4 5" id="KW-0472">Membrane</keyword>
<dbReference type="HOGENOM" id="CLU_097928_0_0_10"/>
<keyword evidence="7" id="KW-1185">Reference proteome</keyword>
<feature type="transmembrane region" description="Helical" evidence="5">
    <location>
        <begin position="41"/>
        <end position="69"/>
    </location>
</feature>
<dbReference type="PANTHER" id="PTHR12714">
    <property type="entry name" value="PROTEIN-S ISOPRENYLCYSTEINE O-METHYLTRANSFERASE"/>
    <property type="match status" value="1"/>
</dbReference>
<dbReference type="KEGG" id="dfe:Dfer_2544"/>
<keyword evidence="3 5" id="KW-1133">Transmembrane helix</keyword>
<evidence type="ECO:0000256" key="4">
    <source>
        <dbReference type="ARBA" id="ARBA00023136"/>
    </source>
</evidence>
<keyword evidence="6" id="KW-0489">Methyltransferase</keyword>
<dbReference type="Gene3D" id="1.20.120.1630">
    <property type="match status" value="1"/>
</dbReference>
<dbReference type="eggNOG" id="COG2020">
    <property type="taxonomic scope" value="Bacteria"/>
</dbReference>
<keyword evidence="2 5" id="KW-0812">Transmembrane</keyword>
<evidence type="ECO:0000256" key="3">
    <source>
        <dbReference type="ARBA" id="ARBA00022989"/>
    </source>
</evidence>
<organism evidence="6 7">
    <name type="scientific">Dyadobacter fermentans (strain ATCC 700827 / DSM 18053 / CIP 107007 / KCTC 52180 / NS114)</name>
    <dbReference type="NCBI Taxonomy" id="471854"/>
    <lineage>
        <taxon>Bacteria</taxon>
        <taxon>Pseudomonadati</taxon>
        <taxon>Bacteroidota</taxon>
        <taxon>Cytophagia</taxon>
        <taxon>Cytophagales</taxon>
        <taxon>Spirosomataceae</taxon>
        <taxon>Dyadobacter</taxon>
    </lineage>
</organism>
<feature type="transmembrane region" description="Helical" evidence="5">
    <location>
        <begin position="90"/>
        <end position="108"/>
    </location>
</feature>
<dbReference type="GO" id="GO:0032259">
    <property type="term" value="P:methylation"/>
    <property type="evidence" value="ECO:0007669"/>
    <property type="project" value="UniProtKB-KW"/>
</dbReference>
<gene>
    <name evidence="6" type="ordered locus">Dfer_2544</name>
</gene>
<evidence type="ECO:0000256" key="1">
    <source>
        <dbReference type="ARBA" id="ARBA00004127"/>
    </source>
</evidence>
<evidence type="ECO:0000313" key="7">
    <source>
        <dbReference type="Proteomes" id="UP000002011"/>
    </source>
</evidence>
<evidence type="ECO:0000313" key="6">
    <source>
        <dbReference type="EMBL" id="ACT93762.1"/>
    </source>
</evidence>
<feature type="transmembrane region" description="Helical" evidence="5">
    <location>
        <begin position="207"/>
        <end position="228"/>
    </location>
</feature>
<dbReference type="STRING" id="471854.Dfer_2544"/>
<feature type="transmembrane region" description="Helical" evidence="5">
    <location>
        <begin position="182"/>
        <end position="201"/>
    </location>
</feature>
<name>C6W1N2_DYAFD</name>
<accession>C6W1N2</accession>
<comment type="subcellular location">
    <subcellularLocation>
        <location evidence="1">Endomembrane system</location>
        <topology evidence="1">Multi-pass membrane protein</topology>
    </subcellularLocation>
</comment>
<feature type="transmembrane region" description="Helical" evidence="5">
    <location>
        <begin position="114"/>
        <end position="133"/>
    </location>
</feature>
<evidence type="ECO:0000256" key="5">
    <source>
        <dbReference type="SAM" id="Phobius"/>
    </source>
</evidence>
<dbReference type="RefSeq" id="WP_015812012.1">
    <property type="nucleotide sequence ID" value="NC_013037.1"/>
</dbReference>
<protein>
    <submittedName>
        <fullName evidence="6">S-isoprenylcysteine methyltransferase-like protein</fullName>
    </submittedName>
</protein>
<dbReference type="Proteomes" id="UP000002011">
    <property type="component" value="Chromosome"/>
</dbReference>
<sequence>MIAIGNFFFKYRNNLFILLYLLLFLPSPQLFAPGQFGPDYYLYPIILGLLVTFSGEIIRGVTIGLAYIIRGGRDKKVYAEELVTEGIFRHCRNPLYVGNILMLLGVGILANSLIYVGIVMPLFLFIYQAIVLAEENFLRNKFGAQFDAYCSRVNRWLINFSGISETLSGMRFNYKRWLLKEYNTLLVWLIGIAAILIFRYPQVVPEAGNRIIVFAVIVLILGVLYAYVRHLKKSGKMTDSMA</sequence>